<proteinExistence type="predicted"/>
<sequence length="88" mass="9940">MHHEMDVVYACRRHGVSAHILRLIAPPRSDGWTERPPAAPHPHAVNPTSTRVVPRNSIIVRLVSFDNTPTVNIRAEGFWNSRTNTLKL</sequence>
<organism evidence="1 2">
    <name type="scientific">Brenthis ino</name>
    <name type="common">lesser marbled fritillary</name>
    <dbReference type="NCBI Taxonomy" id="405034"/>
    <lineage>
        <taxon>Eukaryota</taxon>
        <taxon>Metazoa</taxon>
        <taxon>Ecdysozoa</taxon>
        <taxon>Arthropoda</taxon>
        <taxon>Hexapoda</taxon>
        <taxon>Insecta</taxon>
        <taxon>Pterygota</taxon>
        <taxon>Neoptera</taxon>
        <taxon>Endopterygota</taxon>
        <taxon>Lepidoptera</taxon>
        <taxon>Glossata</taxon>
        <taxon>Ditrysia</taxon>
        <taxon>Papilionoidea</taxon>
        <taxon>Nymphalidae</taxon>
        <taxon>Heliconiinae</taxon>
        <taxon>Argynnini</taxon>
        <taxon>Brenthis</taxon>
    </lineage>
</organism>
<reference evidence="1" key="1">
    <citation type="submission" date="2021-12" db="EMBL/GenBank/DDBJ databases">
        <authorList>
            <person name="Martin H S."/>
        </authorList>
    </citation>
    <scope>NUCLEOTIDE SEQUENCE</scope>
</reference>
<dbReference type="Proteomes" id="UP000838878">
    <property type="component" value="Chromosome 6"/>
</dbReference>
<gene>
    <name evidence="1" type="ORF">BINO364_LOCUS12682</name>
</gene>
<dbReference type="AlphaFoldDB" id="A0A8J9UVQ5"/>
<protein>
    <submittedName>
        <fullName evidence="1">Uncharacterized protein</fullName>
    </submittedName>
</protein>
<name>A0A8J9UVQ5_9NEOP</name>
<evidence type="ECO:0000313" key="1">
    <source>
        <dbReference type="EMBL" id="CAH0727326.1"/>
    </source>
</evidence>
<keyword evidence="2" id="KW-1185">Reference proteome</keyword>
<feature type="non-terminal residue" evidence="1">
    <location>
        <position position="88"/>
    </location>
</feature>
<accession>A0A8J9UVQ5</accession>
<dbReference type="EMBL" id="OV170226">
    <property type="protein sequence ID" value="CAH0727326.1"/>
    <property type="molecule type" value="Genomic_DNA"/>
</dbReference>
<evidence type="ECO:0000313" key="2">
    <source>
        <dbReference type="Proteomes" id="UP000838878"/>
    </source>
</evidence>
<dbReference type="OrthoDB" id="10506630at2759"/>